<dbReference type="SUPFAM" id="SSF53335">
    <property type="entry name" value="S-adenosyl-L-methionine-dependent methyltransferases"/>
    <property type="match status" value="1"/>
</dbReference>
<dbReference type="EMBL" id="CAJNOJ010000068">
    <property type="protein sequence ID" value="CAF1022795.1"/>
    <property type="molecule type" value="Genomic_DNA"/>
</dbReference>
<dbReference type="OrthoDB" id="40902at2759"/>
<dbReference type="InterPro" id="IPR029063">
    <property type="entry name" value="SAM-dependent_MTases_sf"/>
</dbReference>
<dbReference type="AlphaFoldDB" id="A0A814A0Y8"/>
<accession>A0A814A0Y8</accession>
<feature type="domain" description="Methyltransferase FkbM" evidence="1">
    <location>
        <begin position="48"/>
        <end position="190"/>
    </location>
</feature>
<protein>
    <recommendedName>
        <fullName evidence="1">Methyltransferase FkbM domain-containing protein</fullName>
    </recommendedName>
</protein>
<keyword evidence="4" id="KW-1185">Reference proteome</keyword>
<organism evidence="2 4">
    <name type="scientific">Adineta ricciae</name>
    <name type="common">Rotifer</name>
    <dbReference type="NCBI Taxonomy" id="249248"/>
    <lineage>
        <taxon>Eukaryota</taxon>
        <taxon>Metazoa</taxon>
        <taxon>Spiralia</taxon>
        <taxon>Gnathifera</taxon>
        <taxon>Rotifera</taxon>
        <taxon>Eurotatoria</taxon>
        <taxon>Bdelloidea</taxon>
        <taxon>Adinetida</taxon>
        <taxon>Adinetidae</taxon>
        <taxon>Adineta</taxon>
    </lineage>
</organism>
<comment type="caution">
    <text evidence="2">The sequence shown here is derived from an EMBL/GenBank/DDBJ whole genome shotgun (WGS) entry which is preliminary data.</text>
</comment>
<evidence type="ECO:0000313" key="2">
    <source>
        <dbReference type="EMBL" id="CAF0907751.1"/>
    </source>
</evidence>
<dbReference type="Gene3D" id="3.40.50.150">
    <property type="entry name" value="Vaccinia Virus protein VP39"/>
    <property type="match status" value="1"/>
</dbReference>
<sequence>MGYQIPPVTTKKFEQCLKWRRNDAFWAVDSIRHKAFQKLLNSSSLIVEIGGNTGFDTSRFVSLYNCSIISFEPLPEMSKGLMEKFRTNPKVEIQPYGLGNHARTVEIERAGNQNEGTSIFRKLSSKNSTKIQSIQLLDCVQTIENIRKTKTSNGIIDMISMNCEGCEFEVLSALVLNNLAQYIRIIQFGSHMEFFRESSCIYCQIQQALEKTHKVVYQYTMLWEAWAIQTNFSSNT</sequence>
<dbReference type="Proteomes" id="UP000663852">
    <property type="component" value="Unassembled WGS sequence"/>
</dbReference>
<dbReference type="Proteomes" id="UP000663828">
    <property type="component" value="Unassembled WGS sequence"/>
</dbReference>
<evidence type="ECO:0000313" key="4">
    <source>
        <dbReference type="Proteomes" id="UP000663828"/>
    </source>
</evidence>
<evidence type="ECO:0000259" key="1">
    <source>
        <dbReference type="Pfam" id="PF05050"/>
    </source>
</evidence>
<dbReference type="InterPro" id="IPR006342">
    <property type="entry name" value="FkbM_mtfrase"/>
</dbReference>
<dbReference type="Pfam" id="PF05050">
    <property type="entry name" value="Methyltransf_21"/>
    <property type="match status" value="1"/>
</dbReference>
<dbReference type="EMBL" id="CAJNOR010000416">
    <property type="protein sequence ID" value="CAF0907751.1"/>
    <property type="molecule type" value="Genomic_DNA"/>
</dbReference>
<proteinExistence type="predicted"/>
<gene>
    <name evidence="3" type="ORF">EDS130_LOCUS15990</name>
    <name evidence="2" type="ORF">XAT740_LOCUS8368</name>
</gene>
<name>A0A814A0Y8_ADIRI</name>
<reference evidence="2" key="1">
    <citation type="submission" date="2021-02" db="EMBL/GenBank/DDBJ databases">
        <authorList>
            <person name="Nowell W R."/>
        </authorList>
    </citation>
    <scope>NUCLEOTIDE SEQUENCE</scope>
</reference>
<dbReference type="NCBIfam" id="TIGR01444">
    <property type="entry name" value="fkbM_fam"/>
    <property type="match status" value="1"/>
</dbReference>
<evidence type="ECO:0000313" key="3">
    <source>
        <dbReference type="EMBL" id="CAF1022795.1"/>
    </source>
</evidence>